<name>A0A5C7GHQ0_9FLAO</name>
<dbReference type="AlphaFoldDB" id="A0A5C7GHQ0"/>
<feature type="chain" id="PRO_5023105076" description="TonB C-terminal domain-containing protein" evidence="1">
    <location>
        <begin position="21"/>
        <end position="158"/>
    </location>
</feature>
<sequence>MKYPLIFLLMLLLVSCNYFDVKKTSSEAILNEELKTFNWNDVDTYPSFSSCDSLNSKVEKKQCFEYTLSSHILKYLQDEIIVVTQDVNDTIGLHFKVSETGVLTLVETKIDSLTLKEIPNILELIKISLDSLPEVFPGIKRGQQVKTEFKLPIIISVE</sequence>
<evidence type="ECO:0000256" key="1">
    <source>
        <dbReference type="SAM" id="SignalP"/>
    </source>
</evidence>
<dbReference type="PROSITE" id="PS51257">
    <property type="entry name" value="PROKAR_LIPOPROTEIN"/>
    <property type="match status" value="1"/>
</dbReference>
<reference evidence="2 3" key="1">
    <citation type="submission" date="2019-08" db="EMBL/GenBank/DDBJ databases">
        <title>Seonamhaeicola sediminis sp. nov., isolated from marine sediment.</title>
        <authorList>
            <person name="Cao W.R."/>
        </authorList>
    </citation>
    <scope>NUCLEOTIDE SEQUENCE [LARGE SCALE GENOMIC DNA]</scope>
    <source>
        <strain evidence="2 3">1505</strain>
    </source>
</reference>
<organism evidence="2 3">
    <name type="scientific">Seonamhaeicola maritimus</name>
    <dbReference type="NCBI Taxonomy" id="2591822"/>
    <lineage>
        <taxon>Bacteria</taxon>
        <taxon>Pseudomonadati</taxon>
        <taxon>Bacteroidota</taxon>
        <taxon>Flavobacteriia</taxon>
        <taxon>Flavobacteriales</taxon>
        <taxon>Flavobacteriaceae</taxon>
    </lineage>
</organism>
<keyword evidence="3" id="KW-1185">Reference proteome</keyword>
<comment type="caution">
    <text evidence="2">The sequence shown here is derived from an EMBL/GenBank/DDBJ whole genome shotgun (WGS) entry which is preliminary data.</text>
</comment>
<dbReference type="Proteomes" id="UP000321080">
    <property type="component" value="Unassembled WGS sequence"/>
</dbReference>
<accession>A0A5C7GHQ0</accession>
<feature type="signal peptide" evidence="1">
    <location>
        <begin position="1"/>
        <end position="20"/>
    </location>
</feature>
<dbReference type="RefSeq" id="WP_147767660.1">
    <property type="nucleotide sequence ID" value="NZ_VRKQ01000010.1"/>
</dbReference>
<dbReference type="OrthoDB" id="1191002at2"/>
<gene>
    <name evidence="2" type="ORF">FUA22_09135</name>
</gene>
<protein>
    <recommendedName>
        <fullName evidence="4">TonB C-terminal domain-containing protein</fullName>
    </recommendedName>
</protein>
<evidence type="ECO:0000313" key="3">
    <source>
        <dbReference type="Proteomes" id="UP000321080"/>
    </source>
</evidence>
<keyword evidence="1" id="KW-0732">Signal</keyword>
<evidence type="ECO:0008006" key="4">
    <source>
        <dbReference type="Google" id="ProtNLM"/>
    </source>
</evidence>
<dbReference type="EMBL" id="VRKQ01000010">
    <property type="protein sequence ID" value="TXG36735.1"/>
    <property type="molecule type" value="Genomic_DNA"/>
</dbReference>
<evidence type="ECO:0000313" key="2">
    <source>
        <dbReference type="EMBL" id="TXG36735.1"/>
    </source>
</evidence>
<proteinExistence type="predicted"/>